<dbReference type="InterPro" id="IPR042120">
    <property type="entry name" value="MutL_C_dimsub"/>
</dbReference>
<evidence type="ECO:0000313" key="5">
    <source>
        <dbReference type="Proteomes" id="UP000653454"/>
    </source>
</evidence>
<keyword evidence="5" id="KW-1185">Reference proteome</keyword>
<dbReference type="PANTHER" id="PTHR10073">
    <property type="entry name" value="DNA MISMATCH REPAIR PROTEIN MLH, PMS, MUTL"/>
    <property type="match status" value="1"/>
</dbReference>
<dbReference type="SUPFAM" id="SSF118116">
    <property type="entry name" value="DNA mismatch repair protein MutL"/>
    <property type="match status" value="1"/>
</dbReference>
<dbReference type="PANTHER" id="PTHR10073:SF47">
    <property type="entry name" value="DNA MISMATCH REPAIR PROTEIN MLH3"/>
    <property type="match status" value="1"/>
</dbReference>
<dbReference type="GO" id="GO:0032300">
    <property type="term" value="C:mismatch repair complex"/>
    <property type="evidence" value="ECO:0007669"/>
    <property type="project" value="InterPro"/>
</dbReference>
<dbReference type="SMART" id="SM00853">
    <property type="entry name" value="MutL_C"/>
    <property type="match status" value="1"/>
</dbReference>
<dbReference type="InterPro" id="IPR036890">
    <property type="entry name" value="HATPase_C_sf"/>
</dbReference>
<reference evidence="4" key="1">
    <citation type="submission" date="2020-11" db="EMBL/GenBank/DDBJ databases">
        <authorList>
            <person name="Whiteford S."/>
        </authorList>
    </citation>
    <scope>NUCLEOTIDE SEQUENCE</scope>
</reference>
<dbReference type="Gene3D" id="3.30.565.10">
    <property type="entry name" value="Histidine kinase-like ATPase, C-terminal domain"/>
    <property type="match status" value="1"/>
</dbReference>
<dbReference type="EMBL" id="CAJHNJ030000027">
    <property type="protein sequence ID" value="CAG9122681.1"/>
    <property type="molecule type" value="Genomic_DNA"/>
</dbReference>
<dbReference type="SUPFAM" id="SSF54211">
    <property type="entry name" value="Ribosomal protein S5 domain 2-like"/>
    <property type="match status" value="1"/>
</dbReference>
<comment type="caution">
    <text evidence="4">The sequence shown here is derived from an EMBL/GenBank/DDBJ whole genome shotgun (WGS) entry which is preliminary data.</text>
</comment>
<comment type="similarity">
    <text evidence="1">Belongs to the DNA mismatch repair MutL/HexB family.</text>
</comment>
<dbReference type="InterPro" id="IPR037198">
    <property type="entry name" value="MutL_C_sf"/>
</dbReference>
<dbReference type="Gene3D" id="3.30.1370.100">
    <property type="entry name" value="MutL, C-terminal domain, regulatory subdomain"/>
    <property type="match status" value="1"/>
</dbReference>
<protein>
    <submittedName>
        <fullName evidence="4">(diamondback moth) hypothetical protein</fullName>
    </submittedName>
</protein>
<dbReference type="InterPro" id="IPR038973">
    <property type="entry name" value="MutL/Mlh/Pms-like"/>
</dbReference>
<organism evidence="4 5">
    <name type="scientific">Plutella xylostella</name>
    <name type="common">Diamondback moth</name>
    <name type="synonym">Plutella maculipennis</name>
    <dbReference type="NCBI Taxonomy" id="51655"/>
    <lineage>
        <taxon>Eukaryota</taxon>
        <taxon>Metazoa</taxon>
        <taxon>Ecdysozoa</taxon>
        <taxon>Arthropoda</taxon>
        <taxon>Hexapoda</taxon>
        <taxon>Insecta</taxon>
        <taxon>Pterygota</taxon>
        <taxon>Neoptera</taxon>
        <taxon>Endopterygota</taxon>
        <taxon>Lepidoptera</taxon>
        <taxon>Glossata</taxon>
        <taxon>Ditrysia</taxon>
        <taxon>Yponomeutoidea</taxon>
        <taxon>Plutellidae</taxon>
        <taxon>Plutella</taxon>
    </lineage>
</organism>
<dbReference type="AlphaFoldDB" id="A0A8S4F7I3"/>
<evidence type="ECO:0000256" key="1">
    <source>
        <dbReference type="ARBA" id="ARBA00006082"/>
    </source>
</evidence>
<dbReference type="Gene3D" id="3.30.1540.20">
    <property type="entry name" value="MutL, C-terminal domain, dimerisation subdomain"/>
    <property type="match status" value="1"/>
</dbReference>
<dbReference type="InterPro" id="IPR014790">
    <property type="entry name" value="MutL_C"/>
</dbReference>
<dbReference type="SUPFAM" id="SSF55874">
    <property type="entry name" value="ATPase domain of HSP90 chaperone/DNA topoisomerase II/histidine kinase"/>
    <property type="match status" value="1"/>
</dbReference>
<dbReference type="Gene3D" id="3.30.230.10">
    <property type="match status" value="1"/>
</dbReference>
<sequence>MNHVGKRYMTSKTVDLTTLKASPQSYGFQGQSLASLVEVSRVVNITSKTDQSEDTWEKSFQKGKEKDVLPSATRPSKGTTVDIKGFLYNLKIQKQAVNSLREIQNIKSFLECISLVHNNISISLRDNSKNEIIFQVNKCRNIYQTLATIFSLEKDKILEFRVEKKCYGVTAYMGKVVSEENENHWIYLNGRFMPQCNLHHILDSNIVKLFDLKKQIKTKKLLKTAYPEDEDVFKKHIPFYYVFITCPYDDYDFNTTSKQNTVEFKNWNEVTKLLEKLVQFYGGNNLYNEFNEAVETNTEIFEPNIDYVNNTTTKDIVKVNQKLSKDNASLNFDAVNLRAAELQGQVDDKFIAATIKGKTGQTGGLKKYLVLFDQHAVHERIRLESNLAEYMSNNEWKSVDLDEISIKLKPDEIHYLHNYKAKFAQLGLKWNTVDENEISITGIPQAIIGNNTRQVDIIMKSAKNLILEEIEAIKSQKGSICLYPKSIMNLVFSEACRYAIKFGDKLSHAECTKLLRDLSECKTPFQCAHGRPVMAVITELKNRKAEYKINFTKVADFKRNLGKL</sequence>
<dbReference type="GO" id="GO:0140664">
    <property type="term" value="F:ATP-dependent DNA damage sensor activity"/>
    <property type="evidence" value="ECO:0007669"/>
    <property type="project" value="InterPro"/>
</dbReference>
<dbReference type="InterPro" id="IPR020568">
    <property type="entry name" value="Ribosomal_Su5_D2-typ_SF"/>
</dbReference>
<dbReference type="Proteomes" id="UP000653454">
    <property type="component" value="Unassembled WGS sequence"/>
</dbReference>
<name>A0A8S4F7I3_PLUXY</name>
<dbReference type="InterPro" id="IPR014721">
    <property type="entry name" value="Ribsml_uS5_D2-typ_fold_subgr"/>
</dbReference>
<proteinExistence type="inferred from homology"/>
<keyword evidence="2" id="KW-0227">DNA damage</keyword>
<dbReference type="InterPro" id="IPR042121">
    <property type="entry name" value="MutL_C_regsub"/>
</dbReference>
<accession>A0A8S4F7I3</accession>
<dbReference type="Pfam" id="PF08676">
    <property type="entry name" value="MutL_C"/>
    <property type="match status" value="1"/>
</dbReference>
<evidence type="ECO:0000259" key="3">
    <source>
        <dbReference type="SMART" id="SM00853"/>
    </source>
</evidence>
<dbReference type="GO" id="GO:0005524">
    <property type="term" value="F:ATP binding"/>
    <property type="evidence" value="ECO:0007669"/>
    <property type="project" value="InterPro"/>
</dbReference>
<dbReference type="GO" id="GO:0016887">
    <property type="term" value="F:ATP hydrolysis activity"/>
    <property type="evidence" value="ECO:0007669"/>
    <property type="project" value="InterPro"/>
</dbReference>
<gene>
    <name evidence="4" type="ORF">PLXY2_LOCUS7661</name>
</gene>
<evidence type="ECO:0000313" key="4">
    <source>
        <dbReference type="EMBL" id="CAG9122681.1"/>
    </source>
</evidence>
<dbReference type="GO" id="GO:0006298">
    <property type="term" value="P:mismatch repair"/>
    <property type="evidence" value="ECO:0007669"/>
    <property type="project" value="InterPro"/>
</dbReference>
<evidence type="ECO:0000256" key="2">
    <source>
        <dbReference type="ARBA" id="ARBA00022763"/>
    </source>
</evidence>
<feature type="domain" description="MutL C-terminal dimerisation" evidence="3">
    <location>
        <begin position="342"/>
        <end position="506"/>
    </location>
</feature>